<organism evidence="1">
    <name type="scientific">Pedobacter sp. KACC 23697</name>
    <dbReference type="NCBI Taxonomy" id="3149230"/>
    <lineage>
        <taxon>Bacteria</taxon>
        <taxon>Pseudomonadati</taxon>
        <taxon>Bacteroidota</taxon>
        <taxon>Sphingobacteriia</taxon>
        <taxon>Sphingobacteriales</taxon>
        <taxon>Sphingobacteriaceae</taxon>
        <taxon>Pedobacter</taxon>
    </lineage>
</organism>
<gene>
    <name evidence="1" type="ORF">ABEG20_05000</name>
</gene>
<evidence type="ECO:0000313" key="1">
    <source>
        <dbReference type="EMBL" id="XBO48958.1"/>
    </source>
</evidence>
<name>A0AAU7K8B9_9SPHI</name>
<accession>A0AAU7K8B9</accession>
<dbReference type="AlphaFoldDB" id="A0AAU7K8B9"/>
<dbReference type="EMBL" id="CP157485">
    <property type="protein sequence ID" value="XBO48958.1"/>
    <property type="molecule type" value="Genomic_DNA"/>
</dbReference>
<protein>
    <recommendedName>
        <fullName evidence="2">Type II toxin-antitoxin system RelE/ParE family toxin</fullName>
    </recommendedName>
</protein>
<reference evidence="1" key="1">
    <citation type="submission" date="2024-05" db="EMBL/GenBank/DDBJ databases">
        <authorList>
            <person name="Kim S."/>
            <person name="Heo J."/>
            <person name="Choi H."/>
            <person name="Choi Y."/>
            <person name="Kwon S.-W."/>
            <person name="Kim Y."/>
        </authorList>
    </citation>
    <scope>NUCLEOTIDE SEQUENCE</scope>
    <source>
        <strain evidence="1">KACC 23697</strain>
    </source>
</reference>
<proteinExistence type="predicted"/>
<evidence type="ECO:0008006" key="2">
    <source>
        <dbReference type="Google" id="ProtNLM"/>
    </source>
</evidence>
<dbReference type="RefSeq" id="WP_406826291.1">
    <property type="nucleotide sequence ID" value="NZ_CP157485.1"/>
</dbReference>
<sequence length="60" mass="6725">MKVQIDASKDDLSALIVFLRTNPRFIKISAELEAAIALDEHNHEDDIPKPGDNPIILRSE</sequence>